<dbReference type="Gene3D" id="3.40.50.720">
    <property type="entry name" value="NAD(P)-binding Rossmann-like Domain"/>
    <property type="match status" value="1"/>
</dbReference>
<dbReference type="EMBL" id="MU006089">
    <property type="protein sequence ID" value="KAF2843006.1"/>
    <property type="molecule type" value="Genomic_DNA"/>
</dbReference>
<sequence>MSTLSIPSTAKTLLYDVATQKVQLVQHPTPTVTVDSTEHLIRAHAAALCAGELSWLSNFPSGNPDKEPVPAYDVAGTVIISPLGSPFKPGDAVYTRTNYFRTGCAREYAIVLTEELGRVPGHLTWEEAASVPLSAMTAWQALFVQSGIGELHDKSWQGKRVLVTAASGAVGNWIVQLATLAGAEVIATCGPKNVDFVKNLGAKVVLNYRDIGIKEWFQSDSVRQVDVVIDCVGNTPLEESWYAVKSGGIFMSIVQPPNQKRPSDVDIPDVRNFFFIMQPDGRQMSYISQLLEEGKVHPVVDSVWTLEEHEDAFERLNSGHARGKVVFKIAD</sequence>
<dbReference type="SMART" id="SM00829">
    <property type="entry name" value="PKS_ER"/>
    <property type="match status" value="1"/>
</dbReference>
<dbReference type="InterPro" id="IPR052733">
    <property type="entry name" value="Chloroplast_QOR"/>
</dbReference>
<keyword evidence="3" id="KW-1185">Reference proteome</keyword>
<protein>
    <submittedName>
        <fullName evidence="2">Alcohol dehydrogenase</fullName>
    </submittedName>
</protein>
<dbReference type="OrthoDB" id="3509362at2759"/>
<dbReference type="PANTHER" id="PTHR44013">
    <property type="entry name" value="ZINC-TYPE ALCOHOL DEHYDROGENASE-LIKE PROTEIN C16A3.02C"/>
    <property type="match status" value="1"/>
</dbReference>
<reference evidence="2" key="1">
    <citation type="journal article" date="2020" name="Stud. Mycol.">
        <title>101 Dothideomycetes genomes: a test case for predicting lifestyles and emergence of pathogens.</title>
        <authorList>
            <person name="Haridas S."/>
            <person name="Albert R."/>
            <person name="Binder M."/>
            <person name="Bloem J."/>
            <person name="Labutti K."/>
            <person name="Salamov A."/>
            <person name="Andreopoulos B."/>
            <person name="Baker S."/>
            <person name="Barry K."/>
            <person name="Bills G."/>
            <person name="Bluhm B."/>
            <person name="Cannon C."/>
            <person name="Castanera R."/>
            <person name="Culley D."/>
            <person name="Daum C."/>
            <person name="Ezra D."/>
            <person name="Gonzalez J."/>
            <person name="Henrissat B."/>
            <person name="Kuo A."/>
            <person name="Liang C."/>
            <person name="Lipzen A."/>
            <person name="Lutzoni F."/>
            <person name="Magnuson J."/>
            <person name="Mondo S."/>
            <person name="Nolan M."/>
            <person name="Ohm R."/>
            <person name="Pangilinan J."/>
            <person name="Park H.-J."/>
            <person name="Ramirez L."/>
            <person name="Alfaro M."/>
            <person name="Sun H."/>
            <person name="Tritt A."/>
            <person name="Yoshinaga Y."/>
            <person name="Zwiers L.-H."/>
            <person name="Turgeon B."/>
            <person name="Goodwin S."/>
            <person name="Spatafora J."/>
            <person name="Crous P."/>
            <person name="Grigoriev I."/>
        </authorList>
    </citation>
    <scope>NUCLEOTIDE SEQUENCE</scope>
    <source>
        <strain evidence="2">CBS 101060</strain>
    </source>
</reference>
<dbReference type="PANTHER" id="PTHR44013:SF5">
    <property type="entry name" value="OXIDOREDUCTASE, PUTATIVE (AFU_ORTHOLOGUE AFUA_5G01290)-RELATED"/>
    <property type="match status" value="1"/>
</dbReference>
<feature type="domain" description="Enoyl reductase (ER)" evidence="1">
    <location>
        <begin position="18"/>
        <end position="327"/>
    </location>
</feature>
<dbReference type="AlphaFoldDB" id="A0A9P4SHG3"/>
<dbReference type="GO" id="GO:0016491">
    <property type="term" value="F:oxidoreductase activity"/>
    <property type="evidence" value="ECO:0007669"/>
    <property type="project" value="InterPro"/>
</dbReference>
<organism evidence="2 3">
    <name type="scientific">Patellaria atrata CBS 101060</name>
    <dbReference type="NCBI Taxonomy" id="1346257"/>
    <lineage>
        <taxon>Eukaryota</taxon>
        <taxon>Fungi</taxon>
        <taxon>Dikarya</taxon>
        <taxon>Ascomycota</taxon>
        <taxon>Pezizomycotina</taxon>
        <taxon>Dothideomycetes</taxon>
        <taxon>Dothideomycetes incertae sedis</taxon>
        <taxon>Patellariales</taxon>
        <taxon>Patellariaceae</taxon>
        <taxon>Patellaria</taxon>
    </lineage>
</organism>
<evidence type="ECO:0000313" key="2">
    <source>
        <dbReference type="EMBL" id="KAF2843006.1"/>
    </source>
</evidence>
<accession>A0A9P4SHG3</accession>
<dbReference type="Proteomes" id="UP000799429">
    <property type="component" value="Unassembled WGS sequence"/>
</dbReference>
<name>A0A9P4SHG3_9PEZI</name>
<evidence type="ECO:0000259" key="1">
    <source>
        <dbReference type="SMART" id="SM00829"/>
    </source>
</evidence>
<dbReference type="InterPro" id="IPR011032">
    <property type="entry name" value="GroES-like_sf"/>
</dbReference>
<dbReference type="InterPro" id="IPR020843">
    <property type="entry name" value="ER"/>
</dbReference>
<dbReference type="Gene3D" id="3.90.180.10">
    <property type="entry name" value="Medium-chain alcohol dehydrogenases, catalytic domain"/>
    <property type="match status" value="1"/>
</dbReference>
<dbReference type="SUPFAM" id="SSF50129">
    <property type="entry name" value="GroES-like"/>
    <property type="match status" value="1"/>
</dbReference>
<dbReference type="InterPro" id="IPR036291">
    <property type="entry name" value="NAD(P)-bd_dom_sf"/>
</dbReference>
<gene>
    <name evidence="2" type="ORF">M501DRAFT_993820</name>
</gene>
<dbReference type="SUPFAM" id="SSF51735">
    <property type="entry name" value="NAD(P)-binding Rossmann-fold domains"/>
    <property type="match status" value="1"/>
</dbReference>
<comment type="caution">
    <text evidence="2">The sequence shown here is derived from an EMBL/GenBank/DDBJ whole genome shotgun (WGS) entry which is preliminary data.</text>
</comment>
<dbReference type="CDD" id="cd05289">
    <property type="entry name" value="MDR_like_2"/>
    <property type="match status" value="1"/>
</dbReference>
<dbReference type="Pfam" id="PF13602">
    <property type="entry name" value="ADH_zinc_N_2"/>
    <property type="match status" value="1"/>
</dbReference>
<proteinExistence type="predicted"/>
<evidence type="ECO:0000313" key="3">
    <source>
        <dbReference type="Proteomes" id="UP000799429"/>
    </source>
</evidence>